<gene>
    <name evidence="1" type="ORF">N1032_26245</name>
</gene>
<dbReference type="RefSeq" id="WP_259543579.1">
    <property type="nucleotide sequence ID" value="NZ_JANLCJ010000524.1"/>
</dbReference>
<proteinExistence type="predicted"/>
<reference evidence="1" key="1">
    <citation type="submission" date="2022-08" db="EMBL/GenBank/DDBJ databases">
        <authorList>
            <person name="Deng Y."/>
            <person name="Han X.-F."/>
            <person name="Zhang Y.-Q."/>
        </authorList>
    </citation>
    <scope>NUCLEOTIDE SEQUENCE</scope>
    <source>
        <strain evidence="1">CPCC 203386</strain>
    </source>
</reference>
<dbReference type="Proteomes" id="UP001165586">
    <property type="component" value="Unassembled WGS sequence"/>
</dbReference>
<sequence>MSHDSNYGIVNEIEEDANTLQAIERALDKNPVAGIANANSLRSRSPFGYEGKFQVNGKTLRKADMLSHDHDRTFALYNRQMNGHLAITGSTGLHFKDFMTALNTARKEITGISDGVEKTPEHLNNVKAFRDVDEMLKLIAGRARVDDPNSLARTLTKMLSTYGYATKNGWFGFDNLGESSSLHSRAAYQWYSDLTKDTVEPM</sequence>
<protein>
    <submittedName>
        <fullName evidence="1">Uncharacterized protein</fullName>
    </submittedName>
</protein>
<dbReference type="EMBL" id="JANLCJ010000524">
    <property type="protein sequence ID" value="MCS5737234.1"/>
    <property type="molecule type" value="Genomic_DNA"/>
</dbReference>
<keyword evidence="2" id="KW-1185">Reference proteome</keyword>
<organism evidence="1 2">
    <name type="scientific">Herbiconiux daphne</name>
    <dbReference type="NCBI Taxonomy" id="2970914"/>
    <lineage>
        <taxon>Bacteria</taxon>
        <taxon>Bacillati</taxon>
        <taxon>Actinomycetota</taxon>
        <taxon>Actinomycetes</taxon>
        <taxon>Micrococcales</taxon>
        <taxon>Microbacteriaceae</taxon>
        <taxon>Herbiconiux</taxon>
    </lineage>
</organism>
<evidence type="ECO:0000313" key="1">
    <source>
        <dbReference type="EMBL" id="MCS5737234.1"/>
    </source>
</evidence>
<name>A0ABT2HBC0_9MICO</name>
<feature type="non-terminal residue" evidence="1">
    <location>
        <position position="202"/>
    </location>
</feature>
<evidence type="ECO:0000313" key="2">
    <source>
        <dbReference type="Proteomes" id="UP001165586"/>
    </source>
</evidence>
<accession>A0ABT2HBC0</accession>
<comment type="caution">
    <text evidence="1">The sequence shown here is derived from an EMBL/GenBank/DDBJ whole genome shotgun (WGS) entry which is preliminary data.</text>
</comment>